<organism evidence="1 2">
    <name type="scientific">Succinivibrio dextrinosolvens</name>
    <dbReference type="NCBI Taxonomy" id="83771"/>
    <lineage>
        <taxon>Bacteria</taxon>
        <taxon>Pseudomonadati</taxon>
        <taxon>Pseudomonadota</taxon>
        <taxon>Gammaproteobacteria</taxon>
        <taxon>Aeromonadales</taxon>
        <taxon>Succinivibrionaceae</taxon>
        <taxon>Succinivibrio</taxon>
    </lineage>
</organism>
<sequence>MNNLLLKLKYLVLTWLLYSFCSVSSGEEFKEGLFSTGLANSTGEIRVDSKLNISIVVNRPFKDEFCRFYGNCTLKEKSLECIAQNYKKFPLTIDIQDPDLLEINSKQKNNQIVNNISCEQGVSLLGKYRRDKSNAKYTEVAKSGIIYSNTSDNLISENSRDAAEESNNSKRIKTDAIHKEELSSNNPSQKTSRSNIGELLKSCRKGNDLDCDTVGAILEESLNR</sequence>
<protein>
    <submittedName>
        <fullName evidence="1">Uncharacterized protein</fullName>
    </submittedName>
</protein>
<dbReference type="Proteomes" id="UP000243374">
    <property type="component" value="Unassembled WGS sequence"/>
</dbReference>
<evidence type="ECO:0000313" key="1">
    <source>
        <dbReference type="EMBL" id="SFK36572.1"/>
    </source>
</evidence>
<reference evidence="1 2" key="1">
    <citation type="submission" date="2016-10" db="EMBL/GenBank/DDBJ databases">
        <authorList>
            <person name="Varghese N."/>
            <person name="Submissions S."/>
        </authorList>
    </citation>
    <scope>NUCLEOTIDE SEQUENCE [LARGE SCALE GENOMIC DNA]</scope>
    <source>
        <strain evidence="1 2">22B</strain>
    </source>
</reference>
<proteinExistence type="predicted"/>
<dbReference type="EMBL" id="FOSF01000061">
    <property type="protein sequence ID" value="SFK36572.1"/>
    <property type="molecule type" value="Genomic_DNA"/>
</dbReference>
<keyword evidence="2" id="KW-1185">Reference proteome</keyword>
<name>A0A662ZDS9_9GAMM</name>
<accession>A0A662ZDS9</accession>
<gene>
    <name evidence="1" type="ORF">SAMN04487865_106113</name>
</gene>
<evidence type="ECO:0000313" key="2">
    <source>
        <dbReference type="Proteomes" id="UP000243374"/>
    </source>
</evidence>
<dbReference type="RefSeq" id="WP_074841484.1">
    <property type="nucleotide sequence ID" value="NZ_CP047056.1"/>
</dbReference>
<dbReference type="AlphaFoldDB" id="A0A662ZDS9"/>